<proteinExistence type="inferred from homology"/>
<dbReference type="Pfam" id="PF00501">
    <property type="entry name" value="AMP-binding"/>
    <property type="match status" value="1"/>
</dbReference>
<dbReference type="AlphaFoldDB" id="A0A3P5WED5"/>
<accession>A0A3P5WED5</accession>
<protein>
    <submittedName>
        <fullName evidence="5">Long-chain-fatty-acid--CoA ligase</fullName>
        <ecNumber evidence="5">6.2.1.3</ecNumber>
    </submittedName>
</protein>
<feature type="domain" description="AMP-dependent synthetase/ligase" evidence="3">
    <location>
        <begin position="15"/>
        <end position="402"/>
    </location>
</feature>
<dbReference type="SUPFAM" id="SSF56801">
    <property type="entry name" value="Acetyl-CoA synthetase-like"/>
    <property type="match status" value="1"/>
</dbReference>
<dbReference type="CDD" id="cd05917">
    <property type="entry name" value="FACL_like_2"/>
    <property type="match status" value="1"/>
</dbReference>
<evidence type="ECO:0000256" key="2">
    <source>
        <dbReference type="ARBA" id="ARBA00022598"/>
    </source>
</evidence>
<dbReference type="PANTHER" id="PTHR43201">
    <property type="entry name" value="ACYL-COA SYNTHETASE"/>
    <property type="match status" value="1"/>
</dbReference>
<dbReference type="GO" id="GO:0004467">
    <property type="term" value="F:long-chain fatty acid-CoA ligase activity"/>
    <property type="evidence" value="ECO:0007669"/>
    <property type="project" value="UniProtKB-EC"/>
</dbReference>
<dbReference type="InterPro" id="IPR020845">
    <property type="entry name" value="AMP-binding_CS"/>
</dbReference>
<dbReference type="InterPro" id="IPR000873">
    <property type="entry name" value="AMP-dep_synth/lig_dom"/>
</dbReference>
<dbReference type="EMBL" id="UXAV01000018">
    <property type="protein sequence ID" value="VDC20048.1"/>
    <property type="molecule type" value="Genomic_DNA"/>
</dbReference>
<dbReference type="OrthoDB" id="9762242at2"/>
<dbReference type="EC" id="6.2.1.3" evidence="5"/>
<dbReference type="PANTHER" id="PTHR43201:SF5">
    <property type="entry name" value="MEDIUM-CHAIN ACYL-COA LIGASE ACSF2, MITOCHONDRIAL"/>
    <property type="match status" value="1"/>
</dbReference>
<sequence length="544" mass="60980">MTLLHKTVGEIVKGQARLYPAKEAYVYPELKVRKTYQEFDEETDELAKAFIGMGIEKGEHVAIWSDNKRQWLLTQFATGKMGAVLVTVNTNYQSKELEYLLKQSEATTLILDESFKGTSYIDIIRNVCPELADSNGGIISSKGLPHFKRIILMTERSEAGMYKWSELLAHSEGVKDAAMQERLESLNPDDVINIQYTSGTTGFPKGVMLTHQNVVNNGKLIGDYMKLTEQDRVCIPVPFFHCFGCVLGTMAAVTHGSAMVLLEQFDPLRVLQAVQDEKCTALHGVPTMFIAELNHPDFKKFDTSSLRTGIMAGSTCPIEVMKRVIEDMGASEITICYGQTESSPVITQTKTDDPIEKRVSTVGKPHPHVEVKIVDPVTGEEVPVGYPGELCTRGYHVMKGYYNNEEATRDAIDFEGWLHTGDIAVMDDEGYIDITGRIKDMVIRGGENIYPKEVEEFLYTHPAVSDVQVVGVPDQKYGEELMAWIIPKEGADLDAESVREYCKGKISHHKIPKYIEFTDEYPMTASGKIMKFVLREMSMEKSHQ</sequence>
<dbReference type="FunFam" id="3.30.300.30:FF:000008">
    <property type="entry name" value="2,3-dihydroxybenzoate-AMP ligase"/>
    <property type="match status" value="1"/>
</dbReference>
<evidence type="ECO:0000313" key="6">
    <source>
        <dbReference type="Proteomes" id="UP000270468"/>
    </source>
</evidence>
<dbReference type="FunFam" id="3.40.50.12780:FF:000003">
    <property type="entry name" value="Long-chain-fatty-acid--CoA ligase FadD"/>
    <property type="match status" value="1"/>
</dbReference>
<gene>
    <name evidence="5" type="primary">lcfB_1</name>
    <name evidence="5" type="ORF">FILTAD_00468</name>
</gene>
<dbReference type="RefSeq" id="WP_124068912.1">
    <property type="nucleotide sequence ID" value="NZ_CBCRXF010000010.1"/>
</dbReference>
<feature type="domain" description="AMP-binding enzyme C-terminal" evidence="4">
    <location>
        <begin position="453"/>
        <end position="528"/>
    </location>
</feature>
<evidence type="ECO:0000313" key="5">
    <source>
        <dbReference type="EMBL" id="VDC20048.1"/>
    </source>
</evidence>
<dbReference type="GO" id="GO:0031956">
    <property type="term" value="F:medium-chain fatty acid-CoA ligase activity"/>
    <property type="evidence" value="ECO:0007669"/>
    <property type="project" value="TreeGrafter"/>
</dbReference>
<dbReference type="PROSITE" id="PS00455">
    <property type="entry name" value="AMP_BINDING"/>
    <property type="match status" value="1"/>
</dbReference>
<evidence type="ECO:0000259" key="3">
    <source>
        <dbReference type="Pfam" id="PF00501"/>
    </source>
</evidence>
<comment type="similarity">
    <text evidence="1">Belongs to the ATP-dependent AMP-binding enzyme family.</text>
</comment>
<dbReference type="Gene3D" id="2.30.38.10">
    <property type="entry name" value="Luciferase, Domain 3"/>
    <property type="match status" value="1"/>
</dbReference>
<keyword evidence="6" id="KW-1185">Reference proteome</keyword>
<dbReference type="Pfam" id="PF13193">
    <property type="entry name" value="AMP-binding_C"/>
    <property type="match status" value="1"/>
</dbReference>
<evidence type="ECO:0000259" key="4">
    <source>
        <dbReference type="Pfam" id="PF13193"/>
    </source>
</evidence>
<keyword evidence="2 5" id="KW-0436">Ligase</keyword>
<name>A0A3P5WED5_9BACL</name>
<dbReference type="Gene3D" id="3.40.50.980">
    <property type="match status" value="2"/>
</dbReference>
<organism evidence="5 6">
    <name type="scientific">Filibacter tadaridae</name>
    <dbReference type="NCBI Taxonomy" id="2483811"/>
    <lineage>
        <taxon>Bacteria</taxon>
        <taxon>Bacillati</taxon>
        <taxon>Bacillota</taxon>
        <taxon>Bacilli</taxon>
        <taxon>Bacillales</taxon>
        <taxon>Caryophanaceae</taxon>
        <taxon>Filibacter</taxon>
    </lineage>
</organism>
<dbReference type="InterPro" id="IPR025110">
    <property type="entry name" value="AMP-bd_C"/>
</dbReference>
<dbReference type="InterPro" id="IPR045851">
    <property type="entry name" value="AMP-bd_C_sf"/>
</dbReference>
<dbReference type="Gene3D" id="3.30.300.30">
    <property type="match status" value="1"/>
</dbReference>
<evidence type="ECO:0000256" key="1">
    <source>
        <dbReference type="ARBA" id="ARBA00006432"/>
    </source>
</evidence>
<reference evidence="5 6" key="1">
    <citation type="submission" date="2018-11" db="EMBL/GenBank/DDBJ databases">
        <authorList>
            <person name="Criscuolo A."/>
        </authorList>
    </citation>
    <scope>NUCLEOTIDE SEQUENCE [LARGE SCALE GENOMIC DNA]</scope>
    <source>
        <strain evidence="5">ATB-66</strain>
    </source>
</reference>
<dbReference type="Proteomes" id="UP000270468">
    <property type="component" value="Unassembled WGS sequence"/>
</dbReference>